<evidence type="ECO:0000256" key="13">
    <source>
        <dbReference type="ARBA" id="ARBA00041474"/>
    </source>
</evidence>
<dbReference type="PANTHER" id="PTHR31736:SF11">
    <property type="entry name" value="EXOPOLYGALACTURONASE C-RELATED"/>
    <property type="match status" value="1"/>
</dbReference>
<accession>A0A9P7K6L0</accession>
<evidence type="ECO:0000256" key="1">
    <source>
        <dbReference type="ARBA" id="ARBA00004613"/>
    </source>
</evidence>
<evidence type="ECO:0000313" key="19">
    <source>
        <dbReference type="EMBL" id="KAG5638953.1"/>
    </source>
</evidence>
<evidence type="ECO:0000313" key="20">
    <source>
        <dbReference type="Proteomes" id="UP000717328"/>
    </source>
</evidence>
<evidence type="ECO:0000256" key="11">
    <source>
        <dbReference type="ARBA" id="ARBA00037312"/>
    </source>
</evidence>
<feature type="region of interest" description="Disordered" evidence="17">
    <location>
        <begin position="203"/>
        <end position="226"/>
    </location>
</feature>
<comment type="function">
    <text evidence="11">Specific in hydrolyzing the terminal glycosidic bond of polygalacturonic acid and oligogalacturonates.</text>
</comment>
<feature type="signal peptide" evidence="18">
    <location>
        <begin position="1"/>
        <end position="21"/>
    </location>
</feature>
<reference evidence="19" key="1">
    <citation type="submission" date="2021-02" db="EMBL/GenBank/DDBJ databases">
        <authorList>
            <person name="Nieuwenhuis M."/>
            <person name="Van De Peppel L.J.J."/>
        </authorList>
    </citation>
    <scope>NUCLEOTIDE SEQUENCE</scope>
    <source>
        <strain evidence="19">D49</strain>
    </source>
</reference>
<evidence type="ECO:0000256" key="12">
    <source>
        <dbReference type="ARBA" id="ARBA00038933"/>
    </source>
</evidence>
<keyword evidence="10" id="KW-0961">Cell wall biogenesis/degradation</keyword>
<keyword evidence="6 16" id="KW-0378">Hydrolase</keyword>
<comment type="subcellular location">
    <subcellularLocation>
        <location evidence="1">Secreted</location>
    </subcellularLocation>
</comment>
<dbReference type="InterPro" id="IPR011050">
    <property type="entry name" value="Pectin_lyase_fold/virulence"/>
</dbReference>
<evidence type="ECO:0000256" key="9">
    <source>
        <dbReference type="ARBA" id="ARBA00023295"/>
    </source>
</evidence>
<evidence type="ECO:0000256" key="14">
    <source>
        <dbReference type="ARBA" id="ARBA00042262"/>
    </source>
</evidence>
<evidence type="ECO:0000256" key="16">
    <source>
        <dbReference type="RuleBase" id="RU361169"/>
    </source>
</evidence>
<keyword evidence="20" id="KW-1185">Reference proteome</keyword>
<reference evidence="19" key="2">
    <citation type="submission" date="2021-10" db="EMBL/GenBank/DDBJ databases">
        <title>Phylogenomics reveals ancestral predisposition of the termite-cultivated fungus Termitomyces towards a domesticated lifestyle.</title>
        <authorList>
            <person name="Auxier B."/>
            <person name="Grum-Grzhimaylo A."/>
            <person name="Cardenas M.E."/>
            <person name="Lodge J.D."/>
            <person name="Laessoe T."/>
            <person name="Pedersen O."/>
            <person name="Smith M.E."/>
            <person name="Kuyper T.W."/>
            <person name="Franco-Molano E.A."/>
            <person name="Baroni T.J."/>
            <person name="Aanen D.K."/>
        </authorList>
    </citation>
    <scope>NUCLEOTIDE SEQUENCE</scope>
    <source>
        <strain evidence="19">D49</strain>
    </source>
</reference>
<dbReference type="GO" id="GO:0005576">
    <property type="term" value="C:extracellular region"/>
    <property type="evidence" value="ECO:0007669"/>
    <property type="project" value="UniProtKB-SubCell"/>
</dbReference>
<sequence>MIFSKTFVAALLLVLSAVADAGKVPVKKCTVKANKNGKDDSDNILKAFKDCQTNSIIEFQKVDYNAHTPITLAGLQNVVVHLKGNLNLPKDMATVQRAINVTLNQPSTYATPWFYIHGTDVSIIGSKDSKWGRFNGYGQQWWDIGNRVLRPQLATFNVTGGLLKDLKVIKPIAWGWNLPGKNIRVENHFVDAAPNNATRESTVVRFQPSSQSKPAERLSPTRASPSTLMVTSKPEQFLIRTHLSLLIGFNLSGHNITVDGYYGHNGDDCISVINGAKDIVAKNGYCGFSSHGLSIGSLGRNGANHTVQNVLFKNWTMDGAVYGARFKSWTGGNGFADNVAWEDITLINVSTGIFVTQNYYDQDKGPRPENPTKSSTRISNFRWKNFKGTLGTNWTDGTCISTPCWNYVPGLDEPKSVIFDLYPGTALDLSLSKIDIRTNKNKKNTNVLCDATSLATGEQDTLGFQCANGPFVATPIKNNKPGQGHH</sequence>
<keyword evidence="5" id="KW-0677">Repeat</keyword>
<dbReference type="OrthoDB" id="187139at2759"/>
<dbReference type="GO" id="GO:0047911">
    <property type="term" value="F:galacturan 1,4-alpha-galacturonidase activity"/>
    <property type="evidence" value="ECO:0007669"/>
    <property type="project" value="UniProtKB-EC"/>
</dbReference>
<evidence type="ECO:0000256" key="7">
    <source>
        <dbReference type="ARBA" id="ARBA00023157"/>
    </source>
</evidence>
<dbReference type="EMBL" id="JABCKI010005737">
    <property type="protein sequence ID" value="KAG5638953.1"/>
    <property type="molecule type" value="Genomic_DNA"/>
</dbReference>
<keyword evidence="8" id="KW-0325">Glycoprotein</keyword>
<dbReference type="PANTHER" id="PTHR31736">
    <property type="match status" value="1"/>
</dbReference>
<organism evidence="19 20">
    <name type="scientific">Sphagnurus paluster</name>
    <dbReference type="NCBI Taxonomy" id="117069"/>
    <lineage>
        <taxon>Eukaryota</taxon>
        <taxon>Fungi</taxon>
        <taxon>Dikarya</taxon>
        <taxon>Basidiomycota</taxon>
        <taxon>Agaricomycotina</taxon>
        <taxon>Agaricomycetes</taxon>
        <taxon>Agaricomycetidae</taxon>
        <taxon>Agaricales</taxon>
        <taxon>Tricholomatineae</taxon>
        <taxon>Lyophyllaceae</taxon>
        <taxon>Sphagnurus</taxon>
    </lineage>
</organism>
<comment type="similarity">
    <text evidence="2 16">Belongs to the glycosyl hydrolase 28 family.</text>
</comment>
<comment type="caution">
    <text evidence="19">The sequence shown here is derived from an EMBL/GenBank/DDBJ whole genome shotgun (WGS) entry which is preliminary data.</text>
</comment>
<dbReference type="SUPFAM" id="SSF51126">
    <property type="entry name" value="Pectin lyase-like"/>
    <property type="match status" value="1"/>
</dbReference>
<dbReference type="Pfam" id="PF00295">
    <property type="entry name" value="Glyco_hydro_28"/>
    <property type="match status" value="1"/>
</dbReference>
<keyword evidence="9 16" id="KW-0326">Glycosidase</keyword>
<name>A0A9P7K6L0_9AGAR</name>
<dbReference type="GO" id="GO:0071555">
    <property type="term" value="P:cell wall organization"/>
    <property type="evidence" value="ECO:0007669"/>
    <property type="project" value="UniProtKB-KW"/>
</dbReference>
<feature type="chain" id="PRO_5040438070" description="galacturonan 1,4-alpha-galacturonidase" evidence="18">
    <location>
        <begin position="22"/>
        <end position="486"/>
    </location>
</feature>
<comment type="catalytic activity">
    <reaction evidence="15">
        <text>[(1-&gt;4)-alpha-D-galacturonosyl](n) + H2O = alpha-D-galacturonate + [(1-&gt;4)-alpha-D-galacturonosyl](n-1)</text>
        <dbReference type="Rhea" id="RHEA:14117"/>
        <dbReference type="Rhea" id="RHEA-COMP:14570"/>
        <dbReference type="Rhea" id="RHEA-COMP:14572"/>
        <dbReference type="ChEBI" id="CHEBI:15377"/>
        <dbReference type="ChEBI" id="CHEBI:58658"/>
        <dbReference type="ChEBI" id="CHEBI:140523"/>
        <dbReference type="EC" id="3.2.1.67"/>
    </reaction>
</comment>
<evidence type="ECO:0000256" key="15">
    <source>
        <dbReference type="ARBA" id="ARBA00048766"/>
    </source>
</evidence>
<protein>
    <recommendedName>
        <fullName evidence="12">galacturonan 1,4-alpha-galacturonidase</fullName>
        <ecNumber evidence="12">3.2.1.67</ecNumber>
    </recommendedName>
    <alternativeName>
        <fullName evidence="13">Galacturan 1,4-alpha-galacturonidase C</fullName>
    </alternativeName>
    <alternativeName>
        <fullName evidence="14">Poly(1,4-alpha-D-galacturonide)galacturonohydrolase C</fullName>
    </alternativeName>
</protein>
<dbReference type="InterPro" id="IPR012334">
    <property type="entry name" value="Pectin_lyas_fold"/>
</dbReference>
<evidence type="ECO:0000256" key="4">
    <source>
        <dbReference type="ARBA" id="ARBA00022729"/>
    </source>
</evidence>
<evidence type="ECO:0000256" key="2">
    <source>
        <dbReference type="ARBA" id="ARBA00008834"/>
    </source>
</evidence>
<evidence type="ECO:0000256" key="3">
    <source>
        <dbReference type="ARBA" id="ARBA00022525"/>
    </source>
</evidence>
<evidence type="ECO:0000256" key="8">
    <source>
        <dbReference type="ARBA" id="ARBA00023180"/>
    </source>
</evidence>
<evidence type="ECO:0000256" key="5">
    <source>
        <dbReference type="ARBA" id="ARBA00022737"/>
    </source>
</evidence>
<gene>
    <name evidence="19" type="ORF">H0H81_008453</name>
</gene>
<evidence type="ECO:0000256" key="10">
    <source>
        <dbReference type="ARBA" id="ARBA00023316"/>
    </source>
</evidence>
<dbReference type="Proteomes" id="UP000717328">
    <property type="component" value="Unassembled WGS sequence"/>
</dbReference>
<evidence type="ECO:0000256" key="6">
    <source>
        <dbReference type="ARBA" id="ARBA00022801"/>
    </source>
</evidence>
<dbReference type="GO" id="GO:0005975">
    <property type="term" value="P:carbohydrate metabolic process"/>
    <property type="evidence" value="ECO:0007669"/>
    <property type="project" value="InterPro"/>
</dbReference>
<dbReference type="EC" id="3.2.1.67" evidence="12"/>
<dbReference type="InterPro" id="IPR000743">
    <property type="entry name" value="Glyco_hydro_28"/>
</dbReference>
<keyword evidence="3" id="KW-0964">Secreted</keyword>
<dbReference type="AlphaFoldDB" id="A0A9P7K6L0"/>
<dbReference type="GO" id="GO:0004650">
    <property type="term" value="F:polygalacturonase activity"/>
    <property type="evidence" value="ECO:0007669"/>
    <property type="project" value="InterPro"/>
</dbReference>
<evidence type="ECO:0000256" key="18">
    <source>
        <dbReference type="SAM" id="SignalP"/>
    </source>
</evidence>
<proteinExistence type="inferred from homology"/>
<evidence type="ECO:0000256" key="17">
    <source>
        <dbReference type="SAM" id="MobiDB-lite"/>
    </source>
</evidence>
<keyword evidence="4 18" id="KW-0732">Signal</keyword>
<dbReference type="Gene3D" id="2.160.20.10">
    <property type="entry name" value="Single-stranded right-handed beta-helix, Pectin lyase-like"/>
    <property type="match status" value="1"/>
</dbReference>
<keyword evidence="7" id="KW-1015">Disulfide bond</keyword>